<dbReference type="GO" id="GO:0005524">
    <property type="term" value="F:ATP binding"/>
    <property type="evidence" value="ECO:0007669"/>
    <property type="project" value="InterPro"/>
</dbReference>
<dbReference type="PANTHER" id="PTHR22961:SF13">
    <property type="entry name" value="TRIBBLES"/>
    <property type="match status" value="1"/>
</dbReference>
<feature type="compositionally biased region" description="Basic and acidic residues" evidence="1">
    <location>
        <begin position="84"/>
        <end position="95"/>
    </location>
</feature>
<feature type="compositionally biased region" description="Polar residues" evidence="1">
    <location>
        <begin position="1"/>
        <end position="12"/>
    </location>
</feature>
<comment type="caution">
    <text evidence="3">The sequence shown here is derived from an EMBL/GenBank/DDBJ whole genome shotgun (WGS) entry which is preliminary data.</text>
</comment>
<evidence type="ECO:0000313" key="3">
    <source>
        <dbReference type="EMBL" id="GMT04448.1"/>
    </source>
</evidence>
<dbReference type="PROSITE" id="PS50011">
    <property type="entry name" value="PROTEIN_KINASE_DOM"/>
    <property type="match status" value="1"/>
</dbReference>
<dbReference type="Proteomes" id="UP001432027">
    <property type="component" value="Unassembled WGS sequence"/>
</dbReference>
<dbReference type="GO" id="GO:0005634">
    <property type="term" value="C:nucleus"/>
    <property type="evidence" value="ECO:0007669"/>
    <property type="project" value="TreeGrafter"/>
</dbReference>
<evidence type="ECO:0000256" key="1">
    <source>
        <dbReference type="SAM" id="MobiDB-lite"/>
    </source>
</evidence>
<dbReference type="PANTHER" id="PTHR22961">
    <property type="entry name" value="SER/THR PROTEIN KINASE-TRB"/>
    <property type="match status" value="1"/>
</dbReference>
<gene>
    <name evidence="3" type="ORF">PENTCL1PPCAC_26622</name>
</gene>
<dbReference type="EMBL" id="BTSX01000006">
    <property type="protein sequence ID" value="GMT04448.1"/>
    <property type="molecule type" value="Genomic_DNA"/>
</dbReference>
<organism evidence="3 4">
    <name type="scientific">Pristionchus entomophagus</name>
    <dbReference type="NCBI Taxonomy" id="358040"/>
    <lineage>
        <taxon>Eukaryota</taxon>
        <taxon>Metazoa</taxon>
        <taxon>Ecdysozoa</taxon>
        <taxon>Nematoda</taxon>
        <taxon>Chromadorea</taxon>
        <taxon>Rhabditida</taxon>
        <taxon>Rhabditina</taxon>
        <taxon>Diplogasteromorpha</taxon>
        <taxon>Diplogasteroidea</taxon>
        <taxon>Neodiplogasteridae</taxon>
        <taxon>Pristionchus</taxon>
    </lineage>
</organism>
<accession>A0AAV5UDS4</accession>
<dbReference type="Pfam" id="PF00069">
    <property type="entry name" value="Pkinase"/>
    <property type="match status" value="1"/>
</dbReference>
<feature type="compositionally biased region" description="Polar residues" evidence="1">
    <location>
        <begin position="71"/>
        <end position="80"/>
    </location>
</feature>
<keyword evidence="4" id="KW-1185">Reference proteome</keyword>
<feature type="domain" description="Protein kinase" evidence="2">
    <location>
        <begin position="202"/>
        <end position="401"/>
    </location>
</feature>
<dbReference type="InterPro" id="IPR011009">
    <property type="entry name" value="Kinase-like_dom_sf"/>
</dbReference>
<proteinExistence type="predicted"/>
<dbReference type="SUPFAM" id="SSF56112">
    <property type="entry name" value="Protein kinase-like (PK-like)"/>
    <property type="match status" value="1"/>
</dbReference>
<dbReference type="GO" id="GO:0032436">
    <property type="term" value="P:positive regulation of proteasomal ubiquitin-dependent protein catabolic process"/>
    <property type="evidence" value="ECO:0007669"/>
    <property type="project" value="TreeGrafter"/>
</dbReference>
<protein>
    <recommendedName>
        <fullName evidence="2">Protein kinase domain-containing protein</fullName>
    </recommendedName>
</protein>
<feature type="compositionally biased region" description="Low complexity" evidence="1">
    <location>
        <begin position="96"/>
        <end position="115"/>
    </location>
</feature>
<evidence type="ECO:0000313" key="4">
    <source>
        <dbReference type="Proteomes" id="UP001432027"/>
    </source>
</evidence>
<dbReference type="InterPro" id="IPR000719">
    <property type="entry name" value="Prot_kinase_dom"/>
</dbReference>
<evidence type="ECO:0000259" key="2">
    <source>
        <dbReference type="PROSITE" id="PS50011"/>
    </source>
</evidence>
<dbReference type="InterPro" id="IPR024104">
    <property type="entry name" value="Tribbles/Ser_Thr_kinase_40"/>
</dbReference>
<sequence length="401" mass="43675">MAPGASSSSTVAPESAPLLVPSLPSPPPSTRIPWMGTLPSTSTHSSPRIPLSRKRPNAAALPSIGLIPSKKTLTLPSTVLPSGEDERRKRERYESESSSQSSVSSQGSSSDESSSTGLPSHIIDFVLDEPSSASSTPGGATPQDPPAKQSIPSHSAVSAARECQVNAFHDRSVVIEKQPECARVIFCPEKTLGPYLESGSLINGYRIIGMGKDANALHLETNEVYNVKLITAREFQTTQQVAERLEMAHEMCKEYDWDVEELSEAVLPSEAEVVEEDLGEKGMRYILFTPFEYSNLHVMASNASATSQYGLPEEKVAAYFKQISRIIAFCHKIGIVVRDLKPRKLVFSNETQTKIRLSDVFDVAVCDTVSDDVVTEKFGSPALYSSRGANCSLARIRWKTR</sequence>
<reference evidence="3" key="1">
    <citation type="submission" date="2023-10" db="EMBL/GenBank/DDBJ databases">
        <title>Genome assembly of Pristionchus species.</title>
        <authorList>
            <person name="Yoshida K."/>
            <person name="Sommer R.J."/>
        </authorList>
    </citation>
    <scope>NUCLEOTIDE SEQUENCE</scope>
    <source>
        <strain evidence="3">RS0144</strain>
    </source>
</reference>
<name>A0AAV5UDS4_9BILA</name>
<dbReference type="AlphaFoldDB" id="A0AAV5UDS4"/>
<dbReference type="GO" id="GO:0004672">
    <property type="term" value="F:protein kinase activity"/>
    <property type="evidence" value="ECO:0007669"/>
    <property type="project" value="InterPro"/>
</dbReference>
<dbReference type="Gene3D" id="1.10.510.10">
    <property type="entry name" value="Transferase(Phosphotransferase) domain 1"/>
    <property type="match status" value="1"/>
</dbReference>
<feature type="region of interest" description="Disordered" evidence="1">
    <location>
        <begin position="1"/>
        <end position="155"/>
    </location>
</feature>
<dbReference type="GO" id="GO:0031434">
    <property type="term" value="F:mitogen-activated protein kinase kinase binding"/>
    <property type="evidence" value="ECO:0007669"/>
    <property type="project" value="TreeGrafter"/>
</dbReference>